<dbReference type="Proteomes" id="UP000541558">
    <property type="component" value="Unassembled WGS sequence"/>
</dbReference>
<feature type="compositionally biased region" description="Polar residues" evidence="1">
    <location>
        <begin position="62"/>
        <end position="82"/>
    </location>
</feature>
<evidence type="ECO:0000313" key="4">
    <source>
        <dbReference type="Proteomes" id="UP000541558"/>
    </source>
</evidence>
<dbReference type="AlphaFoldDB" id="A0A8H5FJJ8"/>
<feature type="compositionally biased region" description="Basic and acidic residues" evidence="1">
    <location>
        <begin position="36"/>
        <end position="46"/>
    </location>
</feature>
<reference evidence="3 4" key="1">
    <citation type="journal article" date="2020" name="ISME J.">
        <title>Uncovering the hidden diversity of litter-decomposition mechanisms in mushroom-forming fungi.</title>
        <authorList>
            <person name="Floudas D."/>
            <person name="Bentzer J."/>
            <person name="Ahren D."/>
            <person name="Johansson T."/>
            <person name="Persson P."/>
            <person name="Tunlid A."/>
        </authorList>
    </citation>
    <scope>NUCLEOTIDE SEQUENCE [LARGE SCALE GENOMIC DNA]</scope>
    <source>
        <strain evidence="3 4">CBS 175.51</strain>
    </source>
</reference>
<protein>
    <recommendedName>
        <fullName evidence="2">Ribonuclease H1 N-terminal domain-containing protein</fullName>
    </recommendedName>
</protein>
<name>A0A8H5FJJ8_9AGAR</name>
<evidence type="ECO:0000259" key="2">
    <source>
        <dbReference type="Pfam" id="PF01693"/>
    </source>
</evidence>
<accession>A0A8H5FJJ8</accession>
<evidence type="ECO:0000256" key="1">
    <source>
        <dbReference type="SAM" id="MobiDB-lite"/>
    </source>
</evidence>
<feature type="domain" description="Ribonuclease H1 N-terminal" evidence="2">
    <location>
        <begin position="194"/>
        <end position="237"/>
    </location>
</feature>
<evidence type="ECO:0000313" key="3">
    <source>
        <dbReference type="EMBL" id="KAF5338743.1"/>
    </source>
</evidence>
<proteinExistence type="predicted"/>
<feature type="compositionally biased region" description="Low complexity" evidence="1">
    <location>
        <begin position="47"/>
        <end position="61"/>
    </location>
</feature>
<sequence>MRLPKTPPPTSRSKDPPSHHGSSPSVTMAPSTYRVHRVEQRSRRSETPPAYASASTAPRSPFQSSGSRSRLAAEQTTSSTVLSSPSQTRGGRGGQSRLAAEQVASSTPPGSPRHGRYRRQLRPLITLNIQPTVVYVVPDTPSPPESPPASRSPSPEPDSPTPAPSTAASSINPSDWLSRQRVDPEDVPNIGLKKFQVVSTGRVCGVFPNWSTASESVRGLEACGAVWEGFHTWATAWDLYRRKKRLGSVKVIGRTDGDVATFGPIEEAIQ</sequence>
<feature type="region of interest" description="Disordered" evidence="1">
    <location>
        <begin position="1"/>
        <end position="118"/>
    </location>
</feature>
<dbReference type="InterPro" id="IPR011320">
    <property type="entry name" value="RNase_H1_N"/>
</dbReference>
<dbReference type="EMBL" id="JAACJK010000011">
    <property type="protein sequence ID" value="KAF5338743.1"/>
    <property type="molecule type" value="Genomic_DNA"/>
</dbReference>
<dbReference type="Pfam" id="PF01693">
    <property type="entry name" value="Cauli_VI"/>
    <property type="match status" value="1"/>
</dbReference>
<feature type="compositionally biased region" description="Pro residues" evidence="1">
    <location>
        <begin position="1"/>
        <end position="10"/>
    </location>
</feature>
<keyword evidence="4" id="KW-1185">Reference proteome</keyword>
<organism evidence="3 4">
    <name type="scientific">Ephemerocybe angulata</name>
    <dbReference type="NCBI Taxonomy" id="980116"/>
    <lineage>
        <taxon>Eukaryota</taxon>
        <taxon>Fungi</taxon>
        <taxon>Dikarya</taxon>
        <taxon>Basidiomycota</taxon>
        <taxon>Agaricomycotina</taxon>
        <taxon>Agaricomycetes</taxon>
        <taxon>Agaricomycetidae</taxon>
        <taxon>Agaricales</taxon>
        <taxon>Agaricineae</taxon>
        <taxon>Psathyrellaceae</taxon>
        <taxon>Ephemerocybe</taxon>
    </lineage>
</organism>
<feature type="region of interest" description="Disordered" evidence="1">
    <location>
        <begin position="136"/>
        <end position="182"/>
    </location>
</feature>
<feature type="compositionally biased region" description="Polar residues" evidence="1">
    <location>
        <begin position="20"/>
        <end position="30"/>
    </location>
</feature>
<comment type="caution">
    <text evidence="3">The sequence shown here is derived from an EMBL/GenBank/DDBJ whole genome shotgun (WGS) entry which is preliminary data.</text>
</comment>
<feature type="compositionally biased region" description="Pro residues" evidence="1">
    <location>
        <begin position="154"/>
        <end position="163"/>
    </location>
</feature>
<gene>
    <name evidence="3" type="ORF">D9611_013318</name>
</gene>